<dbReference type="InterPro" id="IPR000477">
    <property type="entry name" value="RT_dom"/>
</dbReference>
<dbReference type="Proteomes" id="UP001145742">
    <property type="component" value="Unassembled WGS sequence"/>
</dbReference>
<evidence type="ECO:0000313" key="2">
    <source>
        <dbReference type="EMBL" id="KAJ7422085.1"/>
    </source>
</evidence>
<accession>A0ABQ9DHB1</accession>
<sequence>MPDYSLCKEFLPDIQPKPPLAELKPLPSCSTADCLREETNPPPGSVGSKTTSFQTTLHGLLNALKHCMDPWFDNCSYTGINLSPSIAWYLLPQRQHPKHLMKICNVTHLVDEGKTVDVVYLKFSKAFDSVSHSIILENLALDRCTLCWVKNWLGGWAQRVEEIAAASCWQLITSDVLQGPVLGSVLFNIFIDGLDEGIESTIRKFAYDKLVESVNLLEGRRTLQRNPDRVNRWSESNGVGFNKPSAGSCTWPQQPPAALQAGHRVAEQWPGRKGPGILTDRKLNMSQQCAQVAKKANSILGCISNSVASRATEVILPLYSALVRPHLKYCVQF</sequence>
<comment type="caution">
    <text evidence="2">The sequence shown here is derived from an EMBL/GenBank/DDBJ whole genome shotgun (WGS) entry which is preliminary data.</text>
</comment>
<gene>
    <name evidence="2" type="ORF">WISP_39751</name>
</gene>
<proteinExistence type="predicted"/>
<evidence type="ECO:0000259" key="1">
    <source>
        <dbReference type="Pfam" id="PF00078"/>
    </source>
</evidence>
<keyword evidence="3" id="KW-1185">Reference proteome</keyword>
<name>A0ABQ9DHB1_9PASS</name>
<dbReference type="EMBL" id="WHWB01033094">
    <property type="protein sequence ID" value="KAJ7422085.1"/>
    <property type="molecule type" value="Genomic_DNA"/>
</dbReference>
<dbReference type="PANTHER" id="PTHR33332">
    <property type="entry name" value="REVERSE TRANSCRIPTASE DOMAIN-CONTAINING PROTEIN"/>
    <property type="match status" value="1"/>
</dbReference>
<organism evidence="2 3">
    <name type="scientific">Willisornis vidua</name>
    <name type="common">Xingu scale-backed antbird</name>
    <dbReference type="NCBI Taxonomy" id="1566151"/>
    <lineage>
        <taxon>Eukaryota</taxon>
        <taxon>Metazoa</taxon>
        <taxon>Chordata</taxon>
        <taxon>Craniata</taxon>
        <taxon>Vertebrata</taxon>
        <taxon>Euteleostomi</taxon>
        <taxon>Archelosauria</taxon>
        <taxon>Archosauria</taxon>
        <taxon>Dinosauria</taxon>
        <taxon>Saurischia</taxon>
        <taxon>Theropoda</taxon>
        <taxon>Coelurosauria</taxon>
        <taxon>Aves</taxon>
        <taxon>Neognathae</taxon>
        <taxon>Neoaves</taxon>
        <taxon>Telluraves</taxon>
        <taxon>Australaves</taxon>
        <taxon>Passeriformes</taxon>
        <taxon>Thamnophilidae</taxon>
        <taxon>Willisornis</taxon>
    </lineage>
</organism>
<reference evidence="2" key="1">
    <citation type="submission" date="2019-10" db="EMBL/GenBank/DDBJ databases">
        <authorList>
            <person name="Soares A.E.R."/>
            <person name="Aleixo A."/>
            <person name="Schneider P."/>
            <person name="Miyaki C.Y."/>
            <person name="Schneider M.P."/>
            <person name="Mello C."/>
            <person name="Vasconcelos A.T.R."/>
        </authorList>
    </citation>
    <scope>NUCLEOTIDE SEQUENCE</scope>
    <source>
        <tissue evidence="2">Muscle</tissue>
    </source>
</reference>
<evidence type="ECO:0000313" key="3">
    <source>
        <dbReference type="Proteomes" id="UP001145742"/>
    </source>
</evidence>
<protein>
    <submittedName>
        <fullName evidence="2">Rna-directed dna polymerase from mobile element jockey-like</fullName>
    </submittedName>
</protein>
<feature type="domain" description="Reverse transcriptase" evidence="1">
    <location>
        <begin position="96"/>
        <end position="242"/>
    </location>
</feature>
<dbReference type="Pfam" id="PF00078">
    <property type="entry name" value="RVT_1"/>
    <property type="match status" value="1"/>
</dbReference>